<reference evidence="2" key="2">
    <citation type="submission" date="2020-09" db="EMBL/GenBank/DDBJ databases">
        <authorList>
            <person name="Sun Q."/>
            <person name="Ohkuma M."/>
        </authorList>
    </citation>
    <scope>NUCLEOTIDE SEQUENCE</scope>
    <source>
        <strain evidence="2">JCM 14371</strain>
    </source>
</reference>
<comment type="caution">
    <text evidence="2">The sequence shown here is derived from an EMBL/GenBank/DDBJ whole genome shotgun (WGS) entry which is preliminary data.</text>
</comment>
<proteinExistence type="predicted"/>
<evidence type="ECO:0000256" key="1">
    <source>
        <dbReference type="SAM" id="SignalP"/>
    </source>
</evidence>
<sequence length="77" mass="8261">MTTFLRAAVLTLSAAALPFAGAATMTQAQMHTANNMTRYQKATTQHMSQYQRTACHKKGGVVVKTKTGSLVCVTAKK</sequence>
<keyword evidence="1" id="KW-0732">Signal</keyword>
<protein>
    <submittedName>
        <fullName evidence="2">Uncharacterized protein</fullName>
    </submittedName>
</protein>
<accession>A0A917UQW3</accession>
<gene>
    <name evidence="2" type="ORF">GCM10008939_22390</name>
</gene>
<dbReference type="Proteomes" id="UP000635726">
    <property type="component" value="Unassembled WGS sequence"/>
</dbReference>
<feature type="signal peptide" evidence="1">
    <location>
        <begin position="1"/>
        <end position="22"/>
    </location>
</feature>
<feature type="chain" id="PRO_5036903980" evidence="1">
    <location>
        <begin position="23"/>
        <end position="77"/>
    </location>
</feature>
<name>A0A917UQW3_9DEIO</name>
<dbReference type="RefSeq" id="WP_188963372.1">
    <property type="nucleotide sequence ID" value="NZ_BMOE01000007.1"/>
</dbReference>
<evidence type="ECO:0000313" key="2">
    <source>
        <dbReference type="EMBL" id="GGJ77907.1"/>
    </source>
</evidence>
<organism evidence="2 3">
    <name type="scientific">Deinococcus aquiradiocola</name>
    <dbReference type="NCBI Taxonomy" id="393059"/>
    <lineage>
        <taxon>Bacteria</taxon>
        <taxon>Thermotogati</taxon>
        <taxon>Deinococcota</taxon>
        <taxon>Deinococci</taxon>
        <taxon>Deinococcales</taxon>
        <taxon>Deinococcaceae</taxon>
        <taxon>Deinococcus</taxon>
    </lineage>
</organism>
<dbReference type="AlphaFoldDB" id="A0A917UQW3"/>
<evidence type="ECO:0000313" key="3">
    <source>
        <dbReference type="Proteomes" id="UP000635726"/>
    </source>
</evidence>
<dbReference type="EMBL" id="BMOE01000007">
    <property type="protein sequence ID" value="GGJ77907.1"/>
    <property type="molecule type" value="Genomic_DNA"/>
</dbReference>
<reference evidence="2" key="1">
    <citation type="journal article" date="2014" name="Int. J. Syst. Evol. Microbiol.">
        <title>Complete genome sequence of Corynebacterium casei LMG S-19264T (=DSM 44701T), isolated from a smear-ripened cheese.</title>
        <authorList>
            <consortium name="US DOE Joint Genome Institute (JGI-PGF)"/>
            <person name="Walter F."/>
            <person name="Albersmeier A."/>
            <person name="Kalinowski J."/>
            <person name="Ruckert C."/>
        </authorList>
    </citation>
    <scope>NUCLEOTIDE SEQUENCE</scope>
    <source>
        <strain evidence="2">JCM 14371</strain>
    </source>
</reference>
<keyword evidence="3" id="KW-1185">Reference proteome</keyword>